<dbReference type="GO" id="GO:0006508">
    <property type="term" value="P:proteolysis"/>
    <property type="evidence" value="ECO:0007669"/>
    <property type="project" value="UniProtKB-KW"/>
</dbReference>
<keyword evidence="3" id="KW-0732">Signal</keyword>
<gene>
    <name evidence="7" type="ORF">ACHAWO_005725</name>
</gene>
<feature type="compositionally biased region" description="Polar residues" evidence="6">
    <location>
        <begin position="18"/>
        <end position="33"/>
    </location>
</feature>
<dbReference type="Gene3D" id="3.40.50.1820">
    <property type="entry name" value="alpha/beta hydrolase"/>
    <property type="match status" value="1"/>
</dbReference>
<dbReference type="GO" id="GO:0008233">
    <property type="term" value="F:peptidase activity"/>
    <property type="evidence" value="ECO:0007669"/>
    <property type="project" value="UniProtKB-KW"/>
</dbReference>
<evidence type="ECO:0000256" key="2">
    <source>
        <dbReference type="ARBA" id="ARBA00022670"/>
    </source>
</evidence>
<name>A0ABD3P4Z1_9STRA</name>
<evidence type="ECO:0000256" key="4">
    <source>
        <dbReference type="ARBA" id="ARBA00022801"/>
    </source>
</evidence>
<comment type="caution">
    <text evidence="7">The sequence shown here is derived from an EMBL/GenBank/DDBJ whole genome shotgun (WGS) entry which is preliminary data.</text>
</comment>
<keyword evidence="4" id="KW-0378">Hydrolase</keyword>
<dbReference type="AlphaFoldDB" id="A0ABD3P4Z1"/>
<keyword evidence="8" id="KW-1185">Reference proteome</keyword>
<evidence type="ECO:0000256" key="1">
    <source>
        <dbReference type="ARBA" id="ARBA00011079"/>
    </source>
</evidence>
<accession>A0ABD3P4Z1</accession>
<dbReference type="Proteomes" id="UP001530400">
    <property type="component" value="Unassembled WGS sequence"/>
</dbReference>
<dbReference type="PANTHER" id="PTHR11010:SF38">
    <property type="entry name" value="LYSOSOMAL PRO-X CARBOXYPEPTIDASE"/>
    <property type="match status" value="1"/>
</dbReference>
<evidence type="ECO:0000313" key="7">
    <source>
        <dbReference type="EMBL" id="KAL3782812.1"/>
    </source>
</evidence>
<dbReference type="InterPro" id="IPR008758">
    <property type="entry name" value="Peptidase_S28"/>
</dbReference>
<keyword evidence="2" id="KW-0645">Protease</keyword>
<dbReference type="Pfam" id="PF05577">
    <property type="entry name" value="Peptidase_S28"/>
    <property type="match status" value="1"/>
</dbReference>
<sequence>MQKYGAINGWVDPEDDNTSVPSATITRSGSNGSEVERQTLAPTWLRVAVVLSAVALVLALSPKSSSTIPKSDSVEASTLTILGMADDKSLALGPYDDGHDMNEALFYDEQLVNHFSDDPDAAAETWSNRYYKSTNYFQGPGSPIFLIVGGEGALDTGMLYPFVTEHLAPRFGAAVIEIEHRFYGPYRPIMGREATVEELLELLTPQQAMADMVQLTKHFKEELGCSEYTRNSDMYCPVISVGGSYPGFLSAMFRLVYPDFVDISYASSAPLKLYDQSADQYSYYDIVTAAAERISPGCATAVRNTLDDASEAILASSSMDEALDSLNVCAALPDFIYDLASLNENVMVSVTYSFAGYDMDDYPPSKDLMLYKACQVFQKGEEEGTDSLETLKKFFKFSDGGDCFDLSEEMEGSNNDDKMWDFQVCTWLVNPIGQSESSMFYPLDWTLNKFEDTCISTYGVSPKPGALATDLGFRDLADSGASRILFTNGMQDMWAGGSYLENVTDSIIALNFENGAHHSDLSHVGPTDKDTDDIKAGFVQITNILAGWLDEIRTEAKH</sequence>
<evidence type="ECO:0000313" key="8">
    <source>
        <dbReference type="Proteomes" id="UP001530400"/>
    </source>
</evidence>
<dbReference type="Gene3D" id="1.20.120.980">
    <property type="entry name" value="Serine carboxypeptidase S28, SKS domain"/>
    <property type="match status" value="1"/>
</dbReference>
<evidence type="ECO:0000256" key="5">
    <source>
        <dbReference type="ARBA" id="ARBA00023180"/>
    </source>
</evidence>
<evidence type="ECO:0000256" key="6">
    <source>
        <dbReference type="SAM" id="MobiDB-lite"/>
    </source>
</evidence>
<dbReference type="EMBL" id="JALLPJ020000793">
    <property type="protein sequence ID" value="KAL3782812.1"/>
    <property type="molecule type" value="Genomic_DNA"/>
</dbReference>
<organism evidence="7 8">
    <name type="scientific">Cyclotella atomus</name>
    <dbReference type="NCBI Taxonomy" id="382360"/>
    <lineage>
        <taxon>Eukaryota</taxon>
        <taxon>Sar</taxon>
        <taxon>Stramenopiles</taxon>
        <taxon>Ochrophyta</taxon>
        <taxon>Bacillariophyta</taxon>
        <taxon>Coscinodiscophyceae</taxon>
        <taxon>Thalassiosirophycidae</taxon>
        <taxon>Stephanodiscales</taxon>
        <taxon>Stephanodiscaceae</taxon>
        <taxon>Cyclotella</taxon>
    </lineage>
</organism>
<proteinExistence type="inferred from homology"/>
<comment type="similarity">
    <text evidence="1">Belongs to the peptidase S28 family.</text>
</comment>
<feature type="region of interest" description="Disordered" evidence="6">
    <location>
        <begin position="1"/>
        <end position="36"/>
    </location>
</feature>
<keyword evidence="5" id="KW-0325">Glycoprotein</keyword>
<dbReference type="PANTHER" id="PTHR11010">
    <property type="entry name" value="PROTEASE S28 PRO-X CARBOXYPEPTIDASE-RELATED"/>
    <property type="match status" value="1"/>
</dbReference>
<reference evidence="7 8" key="1">
    <citation type="submission" date="2024-10" db="EMBL/GenBank/DDBJ databases">
        <title>Updated reference genomes for cyclostephanoid diatoms.</title>
        <authorList>
            <person name="Roberts W.R."/>
            <person name="Alverson A.J."/>
        </authorList>
    </citation>
    <scope>NUCLEOTIDE SEQUENCE [LARGE SCALE GENOMIC DNA]</scope>
    <source>
        <strain evidence="7 8">AJA010-31</strain>
    </source>
</reference>
<dbReference type="InterPro" id="IPR029058">
    <property type="entry name" value="AB_hydrolase_fold"/>
</dbReference>
<protein>
    <submittedName>
        <fullName evidence="7">Uncharacterized protein</fullName>
    </submittedName>
</protein>
<dbReference type="SUPFAM" id="SSF53474">
    <property type="entry name" value="alpha/beta-Hydrolases"/>
    <property type="match status" value="1"/>
</dbReference>
<dbReference type="InterPro" id="IPR042269">
    <property type="entry name" value="Ser_carbopepase_S28_SKS"/>
</dbReference>
<evidence type="ECO:0000256" key="3">
    <source>
        <dbReference type="ARBA" id="ARBA00022729"/>
    </source>
</evidence>